<comment type="caution">
    <text evidence="1">The sequence shown here is derived from an EMBL/GenBank/DDBJ whole genome shotgun (WGS) entry which is preliminary data.</text>
</comment>
<dbReference type="RefSeq" id="WP_114450547.1">
    <property type="nucleotide sequence ID" value="NZ_QPHM01000003.1"/>
</dbReference>
<keyword evidence="2" id="KW-1185">Reference proteome</keyword>
<gene>
    <name evidence="1" type="ORF">DU504_16580</name>
</gene>
<sequence>MDRRNTLKAIGTIGVAGALGLGTTGTASADRADAAGGGDGTNPGRIGNYGGAKTLTPPNLGGFDHVLVYLAEPLIEGDWSVVENAERFQREIMGRDEEAIDADRRAAEAFYEERFGLTFEGDVGLFEPEESTDGSAVLNPFYQDPDVGYNAYVVSGRAMPNNHDDGATNRDEMLAGKVRDGGWIVSITEDTTLGGSYGGSEGFDIGAGGTLAYGHYNIKMGDNEDPIVIRYESEHPILPLDMPVAFNCDLFHDEWGEGQVRGTTGAPGGGIRNVLTFPPSL</sequence>
<proteinExistence type="predicted"/>
<accession>A0A368N4B7</accession>
<protein>
    <submittedName>
        <fullName evidence="1">Uncharacterized protein</fullName>
    </submittedName>
</protein>
<dbReference type="OrthoDB" id="374611at2157"/>
<evidence type="ECO:0000313" key="1">
    <source>
        <dbReference type="EMBL" id="RCU44375.1"/>
    </source>
</evidence>
<dbReference type="EMBL" id="QPHM01000003">
    <property type="protein sequence ID" value="RCU44375.1"/>
    <property type="molecule type" value="Genomic_DNA"/>
</dbReference>
<dbReference type="AlphaFoldDB" id="A0A368N4B7"/>
<name>A0A368N4B7_9EURY</name>
<evidence type="ECO:0000313" key="2">
    <source>
        <dbReference type="Proteomes" id="UP000252189"/>
    </source>
</evidence>
<organism evidence="1 2">
    <name type="scientific">Haloplanus salinus</name>
    <dbReference type="NCBI Taxonomy" id="1126245"/>
    <lineage>
        <taxon>Archaea</taxon>
        <taxon>Methanobacteriati</taxon>
        <taxon>Methanobacteriota</taxon>
        <taxon>Stenosarchaea group</taxon>
        <taxon>Halobacteria</taxon>
        <taxon>Halobacteriales</taxon>
        <taxon>Haloferacaceae</taxon>
        <taxon>Haloplanus</taxon>
    </lineage>
</organism>
<dbReference type="Proteomes" id="UP000252189">
    <property type="component" value="Unassembled WGS sequence"/>
</dbReference>
<reference evidence="1 2" key="1">
    <citation type="submission" date="2018-07" db="EMBL/GenBank/DDBJ databases">
        <title>Genome sequences of Haloplanus salinus JCM 18368T.</title>
        <authorList>
            <person name="Kim Y.B."/>
            <person name="Roh S.W."/>
        </authorList>
    </citation>
    <scope>NUCLEOTIDE SEQUENCE [LARGE SCALE GENOMIC DNA]</scope>
    <source>
        <strain evidence="1 2">JCM 18368</strain>
    </source>
</reference>